<organism evidence="1 2">
    <name type="scientific">Colletotrichum kahawae</name>
    <name type="common">Coffee berry disease fungus</name>
    <dbReference type="NCBI Taxonomy" id="34407"/>
    <lineage>
        <taxon>Eukaryota</taxon>
        <taxon>Fungi</taxon>
        <taxon>Dikarya</taxon>
        <taxon>Ascomycota</taxon>
        <taxon>Pezizomycotina</taxon>
        <taxon>Sordariomycetes</taxon>
        <taxon>Hypocreomycetidae</taxon>
        <taxon>Glomerellales</taxon>
        <taxon>Glomerellaceae</taxon>
        <taxon>Colletotrichum</taxon>
        <taxon>Colletotrichum gloeosporioides species complex</taxon>
    </lineage>
</organism>
<gene>
    <name evidence="1" type="ORF">CKAH01_12632</name>
</gene>
<evidence type="ECO:0000313" key="1">
    <source>
        <dbReference type="EMBL" id="KAK2775970.1"/>
    </source>
</evidence>
<dbReference type="EMBL" id="VYYT01000032">
    <property type="protein sequence ID" value="KAK2775970.1"/>
    <property type="molecule type" value="Genomic_DNA"/>
</dbReference>
<name>A0AAD9YQG5_COLKA</name>
<comment type="caution">
    <text evidence="1">The sequence shown here is derived from an EMBL/GenBank/DDBJ whole genome shotgun (WGS) entry which is preliminary data.</text>
</comment>
<dbReference type="AlphaFoldDB" id="A0AAD9YQG5"/>
<sequence>MANIHNFPNPPGAVWVEPELPTVPEILGCKPDNGDVQLAYRILNLHSTEARPIGFRPAPRVFSRHCNKVLRRIWRTERGGGERDIIPDSVAQKRVIEANKRILSAIHTIAGVRRPGHPRWSPDTWIRISPWQRDTSPNGILIYTNWDFPKTVNTLTWASEVEVPLSVNQFDIHYANADVTQLAQDRPRTGKTWPPTYYMVLDAQNRENEDIFDDLACYGFEAKPHFMHPQDKPARLKENLEYQFWAGPTPKNENSLWYALALLVEHNPTKAKKIKRLAAEWFQELMYDQEPNSQGNPHRFRRAKRFRMYSQLLADSARCADPDDEEIWGKMNMFRALCSNRPDAGMPKEAGYHEMLHMLADFFHTEIITFTRPDRSNLKLRDRNPINETIETQARHADFAYEMRVYGEQSPGTSPSFEFRQRGQILLVTDSCLRYFQPVTHVTSVTGEDEELHGSLYLDTSAFDKWDRHSPMPWWPGFRRNADNTGWTGDWDNQQLRPGLRLHPAMSVFDPPAIWQTLQAWGPWDPGNPPTRTQLESPYEYMKNLTGGIFSAWKTWFEGDEDCDLWNMVQPEGLRRSWRHPEAQGQVGPDRRIALSENRARTGAKTPKYTSKRQLELIEGVEEAFLVVLIDWRPNSSV</sequence>
<keyword evidence="2" id="KW-1185">Reference proteome</keyword>
<accession>A0AAD9YQG5</accession>
<protein>
    <submittedName>
        <fullName evidence="1">Uncharacterized protein</fullName>
    </submittedName>
</protein>
<evidence type="ECO:0000313" key="2">
    <source>
        <dbReference type="Proteomes" id="UP001281614"/>
    </source>
</evidence>
<proteinExistence type="predicted"/>
<reference evidence="1" key="1">
    <citation type="submission" date="2023-02" db="EMBL/GenBank/DDBJ databases">
        <title>Colletotrichum kahawae CIFC_Que2 genome sequencing and assembly.</title>
        <authorList>
            <person name="Baroncelli R."/>
        </authorList>
    </citation>
    <scope>NUCLEOTIDE SEQUENCE</scope>
    <source>
        <strain evidence="1">CIFC_Que2</strain>
    </source>
</reference>
<dbReference type="Proteomes" id="UP001281614">
    <property type="component" value="Unassembled WGS sequence"/>
</dbReference>